<dbReference type="CDD" id="cd06779">
    <property type="entry name" value="cpPDZ_Deg_HtrA-like"/>
    <property type="match status" value="1"/>
</dbReference>
<dbReference type="Proteomes" id="UP001595533">
    <property type="component" value="Unassembled WGS sequence"/>
</dbReference>
<dbReference type="InterPro" id="IPR001478">
    <property type="entry name" value="PDZ"/>
</dbReference>
<organism evidence="3 4">
    <name type="scientific">Marinicella sediminis</name>
    <dbReference type="NCBI Taxonomy" id="1792834"/>
    <lineage>
        <taxon>Bacteria</taxon>
        <taxon>Pseudomonadati</taxon>
        <taxon>Pseudomonadota</taxon>
        <taxon>Gammaproteobacteria</taxon>
        <taxon>Lysobacterales</taxon>
        <taxon>Marinicellaceae</taxon>
        <taxon>Marinicella</taxon>
    </lineage>
</organism>
<protein>
    <submittedName>
        <fullName evidence="3">Alpha/beta fold hydrolase</fullName>
    </submittedName>
</protein>
<dbReference type="PANTHER" id="PTHR43265:SF1">
    <property type="entry name" value="ESTERASE ESTD"/>
    <property type="match status" value="1"/>
</dbReference>
<feature type="chain" id="PRO_5045926775" evidence="1">
    <location>
        <begin position="23"/>
        <end position="452"/>
    </location>
</feature>
<proteinExistence type="predicted"/>
<name>A0ABV7JF54_9GAMM</name>
<feature type="domain" description="PDZ" evidence="2">
    <location>
        <begin position="31"/>
        <end position="99"/>
    </location>
</feature>
<evidence type="ECO:0000256" key="1">
    <source>
        <dbReference type="SAM" id="SignalP"/>
    </source>
</evidence>
<feature type="signal peptide" evidence="1">
    <location>
        <begin position="1"/>
        <end position="22"/>
    </location>
</feature>
<evidence type="ECO:0000313" key="3">
    <source>
        <dbReference type="EMBL" id="MFC3194037.1"/>
    </source>
</evidence>
<evidence type="ECO:0000313" key="4">
    <source>
        <dbReference type="Proteomes" id="UP001595533"/>
    </source>
</evidence>
<dbReference type="InterPro" id="IPR053145">
    <property type="entry name" value="AB_hydrolase_Est10"/>
</dbReference>
<dbReference type="Pfam" id="PF12146">
    <property type="entry name" value="Hydrolase_4"/>
    <property type="match status" value="1"/>
</dbReference>
<sequence>MNPFKPTLMIICWLLLACQATATQLKSQPMFGVMGQPDGSGVVVQRVLPRSTAAQMGIEANDVILSYNQEPVSTFAELVSLIAADQVGDDIHIEIRRDGHQKTLTGILLRRPREHHENHQVLYDEVQSGDNRLRSIVYKPADLKPGESRPALYFIQGYTCQSIDYGMVPQATMQQLFNQVVDSGFVVYKLEKFGVGDSAGALDCSQVNFTQELSGFKAGLKALKAYDFVTADEVFLFGHSLGGVYAPLIGEGQQFKGIAVYGAVLKSWYDYLQDMFTVQAVMMGTAEDTAQANGQLIQPLLQAWLNTNSDWQDIRSDPRFQEAFAANLLPHQGDQVFQRHYGFFRDLNAYDLSVAWRKVASPVLVMHGAFDIQTISDDWARNLTELLNTEEDDQATLRIFDNTDHGLMTYPTFQALRQAMNEGSYNPGQPGEHYNHEVATALISWMEDVLEP</sequence>
<dbReference type="PROSITE" id="PS51257">
    <property type="entry name" value="PROKAR_LIPOPROTEIN"/>
    <property type="match status" value="1"/>
</dbReference>
<evidence type="ECO:0000259" key="2">
    <source>
        <dbReference type="PROSITE" id="PS50106"/>
    </source>
</evidence>
<dbReference type="SUPFAM" id="SSF50156">
    <property type="entry name" value="PDZ domain-like"/>
    <property type="match status" value="1"/>
</dbReference>
<keyword evidence="4" id="KW-1185">Reference proteome</keyword>
<dbReference type="SMART" id="SM00228">
    <property type="entry name" value="PDZ"/>
    <property type="match status" value="1"/>
</dbReference>
<dbReference type="Gene3D" id="2.30.42.10">
    <property type="match status" value="1"/>
</dbReference>
<keyword evidence="1" id="KW-0732">Signal</keyword>
<accession>A0ABV7JF54</accession>
<dbReference type="RefSeq" id="WP_077412094.1">
    <property type="nucleotide sequence ID" value="NZ_JBHRTS010000003.1"/>
</dbReference>
<dbReference type="InterPro" id="IPR036034">
    <property type="entry name" value="PDZ_sf"/>
</dbReference>
<keyword evidence="3" id="KW-0378">Hydrolase</keyword>
<dbReference type="Gene3D" id="3.40.50.1820">
    <property type="entry name" value="alpha/beta hydrolase"/>
    <property type="match status" value="1"/>
</dbReference>
<gene>
    <name evidence="3" type="ORF">ACFODZ_07270</name>
</gene>
<comment type="caution">
    <text evidence="3">The sequence shown here is derived from an EMBL/GenBank/DDBJ whole genome shotgun (WGS) entry which is preliminary data.</text>
</comment>
<dbReference type="SUPFAM" id="SSF53474">
    <property type="entry name" value="alpha/beta-Hydrolases"/>
    <property type="match status" value="1"/>
</dbReference>
<dbReference type="EMBL" id="JBHRTS010000003">
    <property type="protein sequence ID" value="MFC3194037.1"/>
    <property type="molecule type" value="Genomic_DNA"/>
</dbReference>
<dbReference type="GO" id="GO:0016787">
    <property type="term" value="F:hydrolase activity"/>
    <property type="evidence" value="ECO:0007669"/>
    <property type="project" value="UniProtKB-KW"/>
</dbReference>
<dbReference type="PANTHER" id="PTHR43265">
    <property type="entry name" value="ESTERASE ESTD"/>
    <property type="match status" value="1"/>
</dbReference>
<reference evidence="4" key="1">
    <citation type="journal article" date="2019" name="Int. J. Syst. Evol. Microbiol.">
        <title>The Global Catalogue of Microorganisms (GCM) 10K type strain sequencing project: providing services to taxonomists for standard genome sequencing and annotation.</title>
        <authorList>
            <consortium name="The Broad Institute Genomics Platform"/>
            <consortium name="The Broad Institute Genome Sequencing Center for Infectious Disease"/>
            <person name="Wu L."/>
            <person name="Ma J."/>
        </authorList>
    </citation>
    <scope>NUCLEOTIDE SEQUENCE [LARGE SCALE GENOMIC DNA]</scope>
    <source>
        <strain evidence="4">KCTC 42953</strain>
    </source>
</reference>
<dbReference type="InterPro" id="IPR022742">
    <property type="entry name" value="Hydrolase_4"/>
</dbReference>
<dbReference type="InterPro" id="IPR029058">
    <property type="entry name" value="AB_hydrolase_fold"/>
</dbReference>
<dbReference type="Pfam" id="PF13180">
    <property type="entry name" value="PDZ_2"/>
    <property type="match status" value="1"/>
</dbReference>
<dbReference type="PROSITE" id="PS50106">
    <property type="entry name" value="PDZ"/>
    <property type="match status" value="1"/>
</dbReference>